<reference evidence="2 3" key="1">
    <citation type="journal article" date="2020" name="ISME J.">
        <title>Uncovering the hidden diversity of litter-decomposition mechanisms in mushroom-forming fungi.</title>
        <authorList>
            <person name="Floudas D."/>
            <person name="Bentzer J."/>
            <person name="Ahren D."/>
            <person name="Johansson T."/>
            <person name="Persson P."/>
            <person name="Tunlid A."/>
        </authorList>
    </citation>
    <scope>NUCLEOTIDE SEQUENCE [LARGE SCALE GENOMIC DNA]</scope>
    <source>
        <strain evidence="2 3">CBS 406.79</strain>
    </source>
</reference>
<dbReference type="Proteomes" id="UP000518752">
    <property type="component" value="Unassembled WGS sequence"/>
</dbReference>
<evidence type="ECO:0000313" key="2">
    <source>
        <dbReference type="EMBL" id="KAF5388685.1"/>
    </source>
</evidence>
<comment type="caution">
    <text evidence="2">The sequence shown here is derived from an EMBL/GenBank/DDBJ whole genome shotgun (WGS) entry which is preliminary data.</text>
</comment>
<dbReference type="EMBL" id="JAACJN010000028">
    <property type="protein sequence ID" value="KAF5388685.1"/>
    <property type="molecule type" value="Genomic_DNA"/>
</dbReference>
<feature type="region of interest" description="Disordered" evidence="1">
    <location>
        <begin position="98"/>
        <end position="124"/>
    </location>
</feature>
<evidence type="ECO:0000313" key="3">
    <source>
        <dbReference type="Proteomes" id="UP000518752"/>
    </source>
</evidence>
<organism evidence="2 3">
    <name type="scientific">Collybiopsis confluens</name>
    <dbReference type="NCBI Taxonomy" id="2823264"/>
    <lineage>
        <taxon>Eukaryota</taxon>
        <taxon>Fungi</taxon>
        <taxon>Dikarya</taxon>
        <taxon>Basidiomycota</taxon>
        <taxon>Agaricomycotina</taxon>
        <taxon>Agaricomycetes</taxon>
        <taxon>Agaricomycetidae</taxon>
        <taxon>Agaricales</taxon>
        <taxon>Marasmiineae</taxon>
        <taxon>Omphalotaceae</taxon>
        <taxon>Collybiopsis</taxon>
    </lineage>
</organism>
<name>A0A8H5MBT0_9AGAR</name>
<gene>
    <name evidence="2" type="ORF">D9757_004756</name>
</gene>
<evidence type="ECO:0000256" key="1">
    <source>
        <dbReference type="SAM" id="MobiDB-lite"/>
    </source>
</evidence>
<dbReference type="AlphaFoldDB" id="A0A8H5MBT0"/>
<proteinExistence type="predicted"/>
<keyword evidence="3" id="KW-1185">Reference proteome</keyword>
<accession>A0A8H5MBT0</accession>
<sequence>MSSTILPVELVQLITEELWASPLSCADRISFMTSSLAVNRTWTSIYMRIFCRDVHIPSVAFALKFLSILRHESPFYDYYTARGSLFSQLCRSVSFQSDHPRTSKMPSPTSCPPASWSSTPEPDLSSESPMGLAIHTVLRFISLTNIAGIYPYTPLPDLDRISIQFLNTPLRDLFIRNKFAGFPSQVTELEIDFVYDLNEEEEEYWQKVVEKEEKYLVGLIPGSLGSVKKLHAVGLTKSILGELVEACSNWEELEVERWWCRLSQKEKGGEDHLELDW</sequence>
<protein>
    <submittedName>
        <fullName evidence="2">Uncharacterized protein</fullName>
    </submittedName>
</protein>
<feature type="compositionally biased region" description="Polar residues" evidence="1">
    <location>
        <begin position="115"/>
        <end position="124"/>
    </location>
</feature>
<dbReference type="OrthoDB" id="2836053at2759"/>